<accession>A0ABU6GMA6</accession>
<dbReference type="Proteomes" id="UP001344632">
    <property type="component" value="Unassembled WGS sequence"/>
</dbReference>
<evidence type="ECO:0000313" key="3">
    <source>
        <dbReference type="Proteomes" id="UP001344632"/>
    </source>
</evidence>
<name>A0ABU6GMA6_9BACL</name>
<dbReference type="PANTHER" id="PTHR43685:SF2">
    <property type="entry name" value="GLYCOSYLTRANSFERASE 2-LIKE DOMAIN-CONTAINING PROTEIN"/>
    <property type="match status" value="1"/>
</dbReference>
<keyword evidence="2" id="KW-0328">Glycosyltransferase</keyword>
<protein>
    <submittedName>
        <fullName evidence="2">Glycosyltransferase</fullName>
        <ecNumber evidence="2">2.4.-.-</ecNumber>
    </submittedName>
</protein>
<dbReference type="GO" id="GO:0016757">
    <property type="term" value="F:glycosyltransferase activity"/>
    <property type="evidence" value="ECO:0007669"/>
    <property type="project" value="UniProtKB-KW"/>
</dbReference>
<dbReference type="RefSeq" id="WP_326088996.1">
    <property type="nucleotide sequence ID" value="NZ_JARLKZ010000008.1"/>
</dbReference>
<gene>
    <name evidence="2" type="ORF">P4H66_13620</name>
</gene>
<dbReference type="Gene3D" id="3.90.550.10">
    <property type="entry name" value="Spore Coat Polysaccharide Biosynthesis Protein SpsA, Chain A"/>
    <property type="match status" value="1"/>
</dbReference>
<dbReference type="EMBL" id="JARLKZ010000008">
    <property type="protein sequence ID" value="MEC0240889.1"/>
    <property type="molecule type" value="Genomic_DNA"/>
</dbReference>
<reference evidence="2 3" key="1">
    <citation type="submission" date="2023-03" db="EMBL/GenBank/DDBJ databases">
        <title>Bacillus Genome Sequencing.</title>
        <authorList>
            <person name="Dunlap C."/>
        </authorList>
    </citation>
    <scope>NUCLEOTIDE SEQUENCE [LARGE SCALE GENOMIC DNA]</scope>
    <source>
        <strain evidence="2 3">BD-525</strain>
    </source>
</reference>
<dbReference type="InterPro" id="IPR001173">
    <property type="entry name" value="Glyco_trans_2-like"/>
</dbReference>
<dbReference type="EC" id="2.4.-.-" evidence="2"/>
<feature type="domain" description="Glycosyltransferase 2-like" evidence="1">
    <location>
        <begin position="3"/>
        <end position="128"/>
    </location>
</feature>
<dbReference type="Pfam" id="PF00535">
    <property type="entry name" value="Glycos_transf_2"/>
    <property type="match status" value="1"/>
</dbReference>
<proteinExistence type="predicted"/>
<keyword evidence="2" id="KW-0808">Transferase</keyword>
<keyword evidence="3" id="KW-1185">Reference proteome</keyword>
<evidence type="ECO:0000259" key="1">
    <source>
        <dbReference type="Pfam" id="PF00535"/>
    </source>
</evidence>
<dbReference type="InterPro" id="IPR029044">
    <property type="entry name" value="Nucleotide-diphossugar_trans"/>
</dbReference>
<dbReference type="SUPFAM" id="SSF53448">
    <property type="entry name" value="Nucleotide-diphospho-sugar transferases"/>
    <property type="match status" value="1"/>
</dbReference>
<dbReference type="InterPro" id="IPR050834">
    <property type="entry name" value="Glycosyltransf_2"/>
</dbReference>
<dbReference type="PANTHER" id="PTHR43685">
    <property type="entry name" value="GLYCOSYLTRANSFERASE"/>
    <property type="match status" value="1"/>
</dbReference>
<organism evidence="2 3">
    <name type="scientific">Paenibacillus dokdonensis</name>
    <dbReference type="NCBI Taxonomy" id="2567944"/>
    <lineage>
        <taxon>Bacteria</taxon>
        <taxon>Bacillati</taxon>
        <taxon>Bacillota</taxon>
        <taxon>Bacilli</taxon>
        <taxon>Bacillales</taxon>
        <taxon>Paenibacillaceae</taxon>
        <taxon>Paenibacillus</taxon>
    </lineage>
</organism>
<evidence type="ECO:0000313" key="2">
    <source>
        <dbReference type="EMBL" id="MEC0240889.1"/>
    </source>
</evidence>
<comment type="caution">
    <text evidence="2">The sequence shown here is derived from an EMBL/GenBank/DDBJ whole genome shotgun (WGS) entry which is preliminary data.</text>
</comment>
<sequence length="404" mass="45962">MGVVMPVYKQKPEFLKAALESILNQTLRQFRLIIVIDGAPEMEPLIRMFANDDPRVEIVSYPINQGVPHALNTGFDVLFQDPALLYLTWVSSDNIYRPEFLAVLRNSLAKGPETLGLAYSSFQNIDNHNTPLYDEAALAALRQYQGRSKEKLLDSSIVGVSFMYKTVYAKMVQGGYSLAPVEDYDYFLKLTDHCDIRYIPVELMDYRVDSTFSVSSQLKSTEAHRRWRYAFHLSRHLARCRRGIPPEIALLLPLREASPAAVERIEDLYEQTFSNYVCCILDLSPDQQVSTVLCQIAHPTTIFEWHPYQSAASAARISILQRHTPYAMLLDLKKFGYLTDLEILHQQLKKSPPYAFSSCYTPDYTDVGYRTGLLAAPARSNELFYTQALSDLLHQHAAPFGELP</sequence>